<reference evidence="1 2" key="1">
    <citation type="journal article" date="2021" name="Commun. Biol.">
        <title>The genome of Shorea leprosula (Dipterocarpaceae) highlights the ecological relevance of drought in aseasonal tropical rainforests.</title>
        <authorList>
            <person name="Ng K.K.S."/>
            <person name="Kobayashi M.J."/>
            <person name="Fawcett J.A."/>
            <person name="Hatakeyama M."/>
            <person name="Paape T."/>
            <person name="Ng C.H."/>
            <person name="Ang C.C."/>
            <person name="Tnah L.H."/>
            <person name="Lee C.T."/>
            <person name="Nishiyama T."/>
            <person name="Sese J."/>
            <person name="O'Brien M.J."/>
            <person name="Copetti D."/>
            <person name="Mohd Noor M.I."/>
            <person name="Ong R.C."/>
            <person name="Putra M."/>
            <person name="Sireger I.Z."/>
            <person name="Indrioko S."/>
            <person name="Kosugi Y."/>
            <person name="Izuno A."/>
            <person name="Isagi Y."/>
            <person name="Lee S.L."/>
            <person name="Shimizu K.K."/>
        </authorList>
    </citation>
    <scope>NUCLEOTIDE SEQUENCE [LARGE SCALE GENOMIC DNA]</scope>
    <source>
        <strain evidence="1">214</strain>
    </source>
</reference>
<name>A0AAV5JRE1_9ROSI</name>
<protein>
    <recommendedName>
        <fullName evidence="3">Ycf15</fullName>
    </recommendedName>
</protein>
<dbReference type="AlphaFoldDB" id="A0AAV5JRE1"/>
<evidence type="ECO:0000313" key="1">
    <source>
        <dbReference type="EMBL" id="GKV14690.1"/>
    </source>
</evidence>
<keyword evidence="2" id="KW-1185">Reference proteome</keyword>
<gene>
    <name evidence="1" type="ORF">SLEP1_g25522</name>
</gene>
<dbReference type="Proteomes" id="UP001054252">
    <property type="component" value="Unassembled WGS sequence"/>
</dbReference>
<evidence type="ECO:0000313" key="2">
    <source>
        <dbReference type="Proteomes" id="UP001054252"/>
    </source>
</evidence>
<dbReference type="EMBL" id="BPVZ01000041">
    <property type="protein sequence ID" value="GKV14690.1"/>
    <property type="molecule type" value="Genomic_DNA"/>
</dbReference>
<organism evidence="1 2">
    <name type="scientific">Rubroshorea leprosula</name>
    <dbReference type="NCBI Taxonomy" id="152421"/>
    <lineage>
        <taxon>Eukaryota</taxon>
        <taxon>Viridiplantae</taxon>
        <taxon>Streptophyta</taxon>
        <taxon>Embryophyta</taxon>
        <taxon>Tracheophyta</taxon>
        <taxon>Spermatophyta</taxon>
        <taxon>Magnoliopsida</taxon>
        <taxon>eudicotyledons</taxon>
        <taxon>Gunneridae</taxon>
        <taxon>Pentapetalae</taxon>
        <taxon>rosids</taxon>
        <taxon>malvids</taxon>
        <taxon>Malvales</taxon>
        <taxon>Dipterocarpaceae</taxon>
        <taxon>Rubroshorea</taxon>
    </lineage>
</organism>
<accession>A0AAV5JRE1</accession>
<sequence length="43" mass="5183">MSQSEFFGGQFEFLFLRVDLYETRRANMSPLPTQQRWLKPESN</sequence>
<comment type="caution">
    <text evidence="1">The sequence shown here is derived from an EMBL/GenBank/DDBJ whole genome shotgun (WGS) entry which is preliminary data.</text>
</comment>
<evidence type="ECO:0008006" key="3">
    <source>
        <dbReference type="Google" id="ProtNLM"/>
    </source>
</evidence>
<proteinExistence type="predicted"/>